<sequence>MTPKPICHPCKKFTWEELANHNKADDAYVAVRGNVYDITNFIKRHPGGEDILLFAAGRDATQAFETYHELGKPDLVLKKYFIGTLISNELPVFIEPTEFHRTLKKRVEDYFQNNQIDPKNRITIWLRYAVIFGSLIGSYYAQFFITYIVERTWLQIMFAIIMGFACAQIGLNPLHDASHFSGATHDFLNGASHLVWTYQHAFGHHIYTNIADADPDILTDDPDFRRIKPSQNWYSRYINQQTFVPLLYGLLAFKTRIQDISIVYIIGSNGKIRINPLSTWHTSIFWGGKAFFILFRIIIPLIIIPAWKFALLFVIADLVTSYWLALTFQANHVVEEVEWPLPDETGLIQKDWAEMQIVTTLDYAYDSYFWTSIVGSLNYQAVHHVFPQVSQHRYGEIAPIVKETCKEFGIPFYYKETFWDAFRSHLEHLRLMGLPPQSKGDIKVE</sequence>
<comment type="caution">
    <text evidence="6">The sequence shown here is derived from an EMBL/GenBank/DDBJ whole genome shotgun (WGS) entry which is preliminary data.</text>
</comment>
<feature type="domain" description="Cytochrome b5 heme-binding" evidence="5">
    <location>
        <begin position="10"/>
        <end position="86"/>
    </location>
</feature>
<evidence type="ECO:0000259" key="5">
    <source>
        <dbReference type="PROSITE" id="PS50255"/>
    </source>
</evidence>
<feature type="transmembrane region" description="Helical" evidence="4">
    <location>
        <begin position="125"/>
        <end position="147"/>
    </location>
</feature>
<keyword evidence="4" id="KW-0472">Membrane</keyword>
<dbReference type="InterPro" id="IPR018506">
    <property type="entry name" value="Cyt_B5_heme-BS"/>
</dbReference>
<dbReference type="InterPro" id="IPR005804">
    <property type="entry name" value="FA_desaturase_dom"/>
</dbReference>
<reference evidence="6" key="1">
    <citation type="submission" date="2022-08" db="EMBL/GenBank/DDBJ databases">
        <authorList>
            <person name="Kallberg Y."/>
            <person name="Tangrot J."/>
            <person name="Rosling A."/>
        </authorList>
    </citation>
    <scope>NUCLEOTIDE SEQUENCE</scope>
    <source>
        <strain evidence="6">Wild A</strain>
    </source>
</reference>
<dbReference type="InterPro" id="IPR001199">
    <property type="entry name" value="Cyt_B5-like_heme/steroid-bd"/>
</dbReference>
<dbReference type="Gene3D" id="3.10.120.10">
    <property type="entry name" value="Cytochrome b5-like heme/steroid binding domain"/>
    <property type="match status" value="1"/>
</dbReference>
<dbReference type="CDD" id="cd03506">
    <property type="entry name" value="Delta6-FADS-like"/>
    <property type="match status" value="1"/>
</dbReference>
<feature type="transmembrane region" description="Helical" evidence="4">
    <location>
        <begin position="153"/>
        <end position="171"/>
    </location>
</feature>
<dbReference type="GO" id="GO:0006636">
    <property type="term" value="P:unsaturated fatty acid biosynthetic process"/>
    <property type="evidence" value="ECO:0007669"/>
    <property type="project" value="UniProtKB-ARBA"/>
</dbReference>
<dbReference type="GO" id="GO:0046872">
    <property type="term" value="F:metal ion binding"/>
    <property type="evidence" value="ECO:0007669"/>
    <property type="project" value="UniProtKB-KW"/>
</dbReference>
<dbReference type="AlphaFoldDB" id="A0A9W4SCH9"/>
<name>A0A9W4SCH9_9GLOM</name>
<dbReference type="SUPFAM" id="SSF55856">
    <property type="entry name" value="Cytochrome b5-like heme/steroid binding domain"/>
    <property type="match status" value="1"/>
</dbReference>
<dbReference type="GO" id="GO:0042759">
    <property type="term" value="P:long-chain fatty acid biosynthetic process"/>
    <property type="evidence" value="ECO:0007669"/>
    <property type="project" value="UniProtKB-ARBA"/>
</dbReference>
<accession>A0A9W4SCH9</accession>
<dbReference type="InterPro" id="IPR012171">
    <property type="entry name" value="Fatty_acid_desaturase"/>
</dbReference>
<dbReference type="GO" id="GO:0016020">
    <property type="term" value="C:membrane"/>
    <property type="evidence" value="ECO:0007669"/>
    <property type="project" value="TreeGrafter"/>
</dbReference>
<dbReference type="InterPro" id="IPR036400">
    <property type="entry name" value="Cyt_B5-like_heme/steroid_sf"/>
</dbReference>
<dbReference type="PRINTS" id="PR00363">
    <property type="entry name" value="CYTOCHROMEB5"/>
</dbReference>
<organism evidence="6 7">
    <name type="scientific">Funneliformis geosporum</name>
    <dbReference type="NCBI Taxonomy" id="1117311"/>
    <lineage>
        <taxon>Eukaryota</taxon>
        <taxon>Fungi</taxon>
        <taxon>Fungi incertae sedis</taxon>
        <taxon>Mucoromycota</taxon>
        <taxon>Glomeromycotina</taxon>
        <taxon>Glomeromycetes</taxon>
        <taxon>Glomerales</taxon>
        <taxon>Glomeraceae</taxon>
        <taxon>Funneliformis</taxon>
    </lineage>
</organism>
<dbReference type="Pfam" id="PF00173">
    <property type="entry name" value="Cyt-b5"/>
    <property type="match status" value="1"/>
</dbReference>
<evidence type="ECO:0000313" key="6">
    <source>
        <dbReference type="EMBL" id="CAI2163869.1"/>
    </source>
</evidence>
<evidence type="ECO:0000256" key="4">
    <source>
        <dbReference type="SAM" id="Phobius"/>
    </source>
</evidence>
<dbReference type="PROSITE" id="PS50255">
    <property type="entry name" value="CYTOCHROME_B5_2"/>
    <property type="match status" value="1"/>
</dbReference>
<keyword evidence="4" id="KW-1133">Transmembrane helix</keyword>
<dbReference type="OrthoDB" id="260519at2759"/>
<protein>
    <submittedName>
        <fullName evidence="6">10968_t:CDS:1</fullName>
    </submittedName>
</protein>
<dbReference type="FunFam" id="3.10.120.10:FF:000007">
    <property type="entry name" value="Sulfite oxidase, mitochondrial"/>
    <property type="match status" value="1"/>
</dbReference>
<gene>
    <name evidence="6" type="ORF">FWILDA_LOCUS1284</name>
</gene>
<keyword evidence="3" id="KW-0408">Iron</keyword>
<dbReference type="GO" id="GO:0020037">
    <property type="term" value="F:heme binding"/>
    <property type="evidence" value="ECO:0007669"/>
    <property type="project" value="InterPro"/>
</dbReference>
<keyword evidence="2" id="KW-0479">Metal-binding</keyword>
<evidence type="ECO:0000256" key="2">
    <source>
        <dbReference type="ARBA" id="ARBA00022723"/>
    </source>
</evidence>
<keyword evidence="4" id="KW-0812">Transmembrane</keyword>
<dbReference type="SMART" id="SM01117">
    <property type="entry name" value="Cyt-b5"/>
    <property type="match status" value="1"/>
</dbReference>
<dbReference type="Pfam" id="PF00487">
    <property type="entry name" value="FA_desaturase"/>
    <property type="match status" value="1"/>
</dbReference>
<evidence type="ECO:0000313" key="7">
    <source>
        <dbReference type="Proteomes" id="UP001153678"/>
    </source>
</evidence>
<feature type="transmembrane region" description="Helical" evidence="4">
    <location>
        <begin position="283"/>
        <end position="303"/>
    </location>
</feature>
<dbReference type="PANTHER" id="PTHR19353:SF19">
    <property type="entry name" value="DELTA(5) FATTY ACID DESATURASE C-RELATED"/>
    <property type="match status" value="1"/>
</dbReference>
<dbReference type="GO" id="GO:0016717">
    <property type="term" value="F:oxidoreductase activity, acting on paired donors, with oxidation of a pair of donors resulting in the reduction of molecular oxygen to two molecules of water"/>
    <property type="evidence" value="ECO:0007669"/>
    <property type="project" value="TreeGrafter"/>
</dbReference>
<proteinExistence type="predicted"/>
<evidence type="ECO:0000256" key="3">
    <source>
        <dbReference type="ARBA" id="ARBA00023004"/>
    </source>
</evidence>
<keyword evidence="1" id="KW-0349">Heme</keyword>
<dbReference type="PIRSF" id="PIRSF015921">
    <property type="entry name" value="FA_sphinglp_des"/>
    <property type="match status" value="1"/>
</dbReference>
<dbReference type="PANTHER" id="PTHR19353">
    <property type="entry name" value="FATTY ACID DESATURASE 2"/>
    <property type="match status" value="1"/>
</dbReference>
<dbReference type="PROSITE" id="PS00191">
    <property type="entry name" value="CYTOCHROME_B5_1"/>
    <property type="match status" value="1"/>
</dbReference>
<dbReference type="Proteomes" id="UP001153678">
    <property type="component" value="Unassembled WGS sequence"/>
</dbReference>
<keyword evidence="7" id="KW-1185">Reference proteome</keyword>
<dbReference type="EMBL" id="CAMKVN010000117">
    <property type="protein sequence ID" value="CAI2163869.1"/>
    <property type="molecule type" value="Genomic_DNA"/>
</dbReference>
<evidence type="ECO:0000256" key="1">
    <source>
        <dbReference type="ARBA" id="ARBA00022617"/>
    </source>
</evidence>